<dbReference type="Pfam" id="PF01380">
    <property type="entry name" value="SIS"/>
    <property type="match status" value="1"/>
</dbReference>
<evidence type="ECO:0000259" key="4">
    <source>
        <dbReference type="PROSITE" id="PS51071"/>
    </source>
</evidence>
<name>A0A839EGP7_9MICO</name>
<sequence length="285" mass="31456">MSDGPDDSRPLIDVVRESLDTFSSVERKVARALLANYPIAGLETVAELAERSNVSPSSVVRFVGRLGFTGYPAFQKKLMREVHERLGSPLEQYGRTDLSLGDGDLAHAARHFSAVVATTLTDLPRSEFDRCVGLLSDQRRPVRLIGGRFSRILAEYLGAHLQLLRPDVEVLGTDEFARFAAVSDAGRDDVFVLFDYRRYDASSVRFAQRVSERGADLILFTDRWMSPAADVATTVLPANVESPSPFDSLVPAMALVEAVIAGATERLGETGRRRLEVIERMRGEE</sequence>
<dbReference type="EMBL" id="JACGWX010000005">
    <property type="protein sequence ID" value="MBA8848495.1"/>
    <property type="molecule type" value="Genomic_DNA"/>
</dbReference>
<keyword evidence="1" id="KW-0805">Transcription regulation</keyword>
<evidence type="ECO:0000256" key="2">
    <source>
        <dbReference type="ARBA" id="ARBA00023125"/>
    </source>
</evidence>
<protein>
    <submittedName>
        <fullName evidence="5">DNA-binding MurR/RpiR family transcriptional regulator</fullName>
    </submittedName>
</protein>
<dbReference type="AlphaFoldDB" id="A0A839EGP7"/>
<keyword evidence="6" id="KW-1185">Reference proteome</keyword>
<dbReference type="GO" id="GO:0003677">
    <property type="term" value="F:DNA binding"/>
    <property type="evidence" value="ECO:0007669"/>
    <property type="project" value="UniProtKB-KW"/>
</dbReference>
<dbReference type="InterPro" id="IPR047640">
    <property type="entry name" value="RpiR-like"/>
</dbReference>
<dbReference type="Proteomes" id="UP000585905">
    <property type="component" value="Unassembled WGS sequence"/>
</dbReference>
<dbReference type="InterPro" id="IPR046348">
    <property type="entry name" value="SIS_dom_sf"/>
</dbReference>
<feature type="domain" description="HTH rpiR-type" evidence="4">
    <location>
        <begin position="9"/>
        <end position="85"/>
    </location>
</feature>
<reference evidence="5 6" key="1">
    <citation type="submission" date="2020-07" db="EMBL/GenBank/DDBJ databases">
        <title>Sequencing the genomes of 1000 actinobacteria strains.</title>
        <authorList>
            <person name="Klenk H.-P."/>
        </authorList>
    </citation>
    <scope>NUCLEOTIDE SEQUENCE [LARGE SCALE GENOMIC DNA]</scope>
    <source>
        <strain evidence="5 6">DSM 19663</strain>
    </source>
</reference>
<dbReference type="CDD" id="cd05013">
    <property type="entry name" value="SIS_RpiR"/>
    <property type="match status" value="1"/>
</dbReference>
<dbReference type="InterPro" id="IPR035472">
    <property type="entry name" value="RpiR-like_SIS"/>
</dbReference>
<comment type="caution">
    <text evidence="5">The sequence shown here is derived from an EMBL/GenBank/DDBJ whole genome shotgun (WGS) entry which is preliminary data.</text>
</comment>
<accession>A0A839EGP7</accession>
<dbReference type="Gene3D" id="1.10.10.10">
    <property type="entry name" value="Winged helix-like DNA-binding domain superfamily/Winged helix DNA-binding domain"/>
    <property type="match status" value="1"/>
</dbReference>
<evidence type="ECO:0000256" key="3">
    <source>
        <dbReference type="ARBA" id="ARBA00023163"/>
    </source>
</evidence>
<proteinExistence type="predicted"/>
<dbReference type="PROSITE" id="PS51071">
    <property type="entry name" value="HTH_RPIR"/>
    <property type="match status" value="1"/>
</dbReference>
<dbReference type="GO" id="GO:0097367">
    <property type="term" value="F:carbohydrate derivative binding"/>
    <property type="evidence" value="ECO:0007669"/>
    <property type="project" value="InterPro"/>
</dbReference>
<keyword evidence="2 5" id="KW-0238">DNA-binding</keyword>
<evidence type="ECO:0000256" key="1">
    <source>
        <dbReference type="ARBA" id="ARBA00023015"/>
    </source>
</evidence>
<dbReference type="GO" id="GO:1901135">
    <property type="term" value="P:carbohydrate derivative metabolic process"/>
    <property type="evidence" value="ECO:0007669"/>
    <property type="project" value="InterPro"/>
</dbReference>
<dbReference type="InterPro" id="IPR036388">
    <property type="entry name" value="WH-like_DNA-bd_sf"/>
</dbReference>
<evidence type="ECO:0000313" key="6">
    <source>
        <dbReference type="Proteomes" id="UP000585905"/>
    </source>
</evidence>
<dbReference type="PANTHER" id="PTHR30514">
    <property type="entry name" value="GLUCOKINASE"/>
    <property type="match status" value="1"/>
</dbReference>
<organism evidence="5 6">
    <name type="scientific">Microcella alkalica</name>
    <dbReference type="NCBI Taxonomy" id="355930"/>
    <lineage>
        <taxon>Bacteria</taxon>
        <taxon>Bacillati</taxon>
        <taxon>Actinomycetota</taxon>
        <taxon>Actinomycetes</taxon>
        <taxon>Micrococcales</taxon>
        <taxon>Microbacteriaceae</taxon>
        <taxon>Microcella</taxon>
    </lineage>
</organism>
<dbReference type="InterPro" id="IPR009057">
    <property type="entry name" value="Homeodomain-like_sf"/>
</dbReference>
<dbReference type="InterPro" id="IPR000281">
    <property type="entry name" value="HTH_RpiR"/>
</dbReference>
<dbReference type="Gene3D" id="3.40.50.10490">
    <property type="entry name" value="Glucose-6-phosphate isomerase like protein, domain 1"/>
    <property type="match status" value="1"/>
</dbReference>
<dbReference type="RefSeq" id="WP_182491283.1">
    <property type="nucleotide sequence ID" value="NZ_BAAAOV010000006.1"/>
</dbReference>
<dbReference type="GO" id="GO:0003700">
    <property type="term" value="F:DNA-binding transcription factor activity"/>
    <property type="evidence" value="ECO:0007669"/>
    <property type="project" value="InterPro"/>
</dbReference>
<dbReference type="PANTHER" id="PTHR30514:SF18">
    <property type="entry name" value="RPIR-FAMILY TRANSCRIPTIONAL REGULATOR"/>
    <property type="match status" value="1"/>
</dbReference>
<keyword evidence="3" id="KW-0804">Transcription</keyword>
<dbReference type="SUPFAM" id="SSF46689">
    <property type="entry name" value="Homeodomain-like"/>
    <property type="match status" value="1"/>
</dbReference>
<evidence type="ECO:0000313" key="5">
    <source>
        <dbReference type="EMBL" id="MBA8848495.1"/>
    </source>
</evidence>
<gene>
    <name evidence="5" type="ORF">FHX53_002099</name>
</gene>
<dbReference type="InterPro" id="IPR001347">
    <property type="entry name" value="SIS_dom"/>
</dbReference>
<dbReference type="Pfam" id="PF01418">
    <property type="entry name" value="HTH_6"/>
    <property type="match status" value="1"/>
</dbReference>
<dbReference type="SUPFAM" id="SSF53697">
    <property type="entry name" value="SIS domain"/>
    <property type="match status" value="1"/>
</dbReference>